<protein>
    <submittedName>
        <fullName evidence="3">Phosphatase PAP2 family protein</fullName>
    </submittedName>
</protein>
<keyword evidence="4" id="KW-1185">Reference proteome</keyword>
<keyword evidence="1" id="KW-1133">Transmembrane helix</keyword>
<evidence type="ECO:0000256" key="1">
    <source>
        <dbReference type="SAM" id="Phobius"/>
    </source>
</evidence>
<sequence length="227" mass="23989">MSRPVPGQIPSPLRPRLVVPVLAGLVFVALAGFIASGHGFAFDRSLILLFREPGNPAQPLGPAWFQEAVRDMTAFGSFVGLFFITTAAALALWLCGYRRLAAGLVLSVLTALLVSNGLKIAIGRERPDIVAHTALTFTASFPSGHAFLSAATMLSIAGCVGIASRRDDIALLCLVLAWVMILLIGLSRIYLGVHWPTDVLGGWSLGVVWSSVATAWIGRWAAASDPG</sequence>
<evidence type="ECO:0000313" key="4">
    <source>
        <dbReference type="Proteomes" id="UP000619295"/>
    </source>
</evidence>
<name>A0A927EB44_9HYPH</name>
<dbReference type="SMART" id="SM00014">
    <property type="entry name" value="acidPPc"/>
    <property type="match status" value="1"/>
</dbReference>
<dbReference type="PANTHER" id="PTHR14969:SF13">
    <property type="entry name" value="AT30094P"/>
    <property type="match status" value="1"/>
</dbReference>
<dbReference type="PANTHER" id="PTHR14969">
    <property type="entry name" value="SPHINGOSINE-1-PHOSPHATE PHOSPHOHYDROLASE"/>
    <property type="match status" value="1"/>
</dbReference>
<feature type="transmembrane region" description="Helical" evidence="1">
    <location>
        <begin position="101"/>
        <end position="122"/>
    </location>
</feature>
<feature type="domain" description="Phosphatidic acid phosphatase type 2/haloperoxidase" evidence="2">
    <location>
        <begin position="102"/>
        <end position="214"/>
    </location>
</feature>
<dbReference type="EMBL" id="JACXWY010000007">
    <property type="protein sequence ID" value="MBD3846710.1"/>
    <property type="molecule type" value="Genomic_DNA"/>
</dbReference>
<feature type="transmembrane region" description="Helical" evidence="1">
    <location>
        <begin position="74"/>
        <end position="94"/>
    </location>
</feature>
<gene>
    <name evidence="3" type="ORF">IED13_13450</name>
</gene>
<organism evidence="3 4">
    <name type="scientific">Bosea spartocytisi</name>
    <dbReference type="NCBI Taxonomy" id="2773451"/>
    <lineage>
        <taxon>Bacteria</taxon>
        <taxon>Pseudomonadati</taxon>
        <taxon>Pseudomonadota</taxon>
        <taxon>Alphaproteobacteria</taxon>
        <taxon>Hyphomicrobiales</taxon>
        <taxon>Boseaceae</taxon>
        <taxon>Bosea</taxon>
    </lineage>
</organism>
<feature type="transmembrane region" description="Helical" evidence="1">
    <location>
        <begin position="21"/>
        <end position="41"/>
    </location>
</feature>
<reference evidence="3" key="1">
    <citation type="submission" date="2020-09" db="EMBL/GenBank/DDBJ databases">
        <title>Bosea spartocytisi sp. nov. a root nodule endophyte of Spartocytisus supranubius in the high mountain ecosystem fo the Teide National Park (Canary Islands, Spain).</title>
        <authorList>
            <person name="Pulido-Suarez L."/>
            <person name="Peix A."/>
            <person name="Igual J.M."/>
            <person name="Socas-Perez N."/>
            <person name="Velazquez E."/>
            <person name="Flores-Felix J.D."/>
            <person name="Leon-Barrios M."/>
        </authorList>
    </citation>
    <scope>NUCLEOTIDE SEQUENCE</scope>
    <source>
        <strain evidence="3">SSUT16</strain>
    </source>
</reference>
<dbReference type="Gene3D" id="1.20.144.10">
    <property type="entry name" value="Phosphatidic acid phosphatase type 2/haloperoxidase"/>
    <property type="match status" value="2"/>
</dbReference>
<keyword evidence="1" id="KW-0812">Transmembrane</keyword>
<keyword evidence="1" id="KW-0472">Membrane</keyword>
<dbReference type="Proteomes" id="UP000619295">
    <property type="component" value="Unassembled WGS sequence"/>
</dbReference>
<feature type="transmembrane region" description="Helical" evidence="1">
    <location>
        <begin position="142"/>
        <end position="162"/>
    </location>
</feature>
<dbReference type="InterPro" id="IPR036938">
    <property type="entry name" value="PAP2/HPO_sf"/>
</dbReference>
<evidence type="ECO:0000259" key="2">
    <source>
        <dbReference type="SMART" id="SM00014"/>
    </source>
</evidence>
<dbReference type="RefSeq" id="WP_191124465.1">
    <property type="nucleotide sequence ID" value="NZ_JACXWY010000007.1"/>
</dbReference>
<evidence type="ECO:0000313" key="3">
    <source>
        <dbReference type="EMBL" id="MBD3846710.1"/>
    </source>
</evidence>
<comment type="caution">
    <text evidence="3">The sequence shown here is derived from an EMBL/GenBank/DDBJ whole genome shotgun (WGS) entry which is preliminary data.</text>
</comment>
<dbReference type="CDD" id="cd03392">
    <property type="entry name" value="PAP2_like_2"/>
    <property type="match status" value="1"/>
</dbReference>
<feature type="transmembrane region" description="Helical" evidence="1">
    <location>
        <begin position="203"/>
        <end position="222"/>
    </location>
</feature>
<proteinExistence type="predicted"/>
<dbReference type="SUPFAM" id="SSF48317">
    <property type="entry name" value="Acid phosphatase/Vanadium-dependent haloperoxidase"/>
    <property type="match status" value="1"/>
</dbReference>
<dbReference type="AlphaFoldDB" id="A0A927EB44"/>
<feature type="transmembrane region" description="Helical" evidence="1">
    <location>
        <begin position="169"/>
        <end position="191"/>
    </location>
</feature>
<dbReference type="InterPro" id="IPR000326">
    <property type="entry name" value="PAP2/HPO"/>
</dbReference>
<dbReference type="Pfam" id="PF01569">
    <property type="entry name" value="PAP2"/>
    <property type="match status" value="1"/>
</dbReference>
<accession>A0A927EB44</accession>